<dbReference type="AlphaFoldDB" id="A0A545U3L7"/>
<dbReference type="SUPFAM" id="SSF49879">
    <property type="entry name" value="SMAD/FHA domain"/>
    <property type="match status" value="1"/>
</dbReference>
<dbReference type="CDD" id="cd00060">
    <property type="entry name" value="FHA"/>
    <property type="match status" value="1"/>
</dbReference>
<reference evidence="3 4" key="1">
    <citation type="submission" date="2019-06" db="EMBL/GenBank/DDBJ databases">
        <title>Whole genome sequence for Cellvibrionaceae sp. R142.</title>
        <authorList>
            <person name="Wang G."/>
        </authorList>
    </citation>
    <scope>NUCLEOTIDE SEQUENCE [LARGE SCALE GENOMIC DNA]</scope>
    <source>
        <strain evidence="3 4">R142</strain>
    </source>
</reference>
<accession>A0A545U3L7</accession>
<dbReference type="EMBL" id="VHSG01000006">
    <property type="protein sequence ID" value="TQV84077.1"/>
    <property type="molecule type" value="Genomic_DNA"/>
</dbReference>
<gene>
    <name evidence="3" type="ORF">FKG94_05265</name>
</gene>
<evidence type="ECO:0000259" key="1">
    <source>
        <dbReference type="Pfam" id="PF16697"/>
    </source>
</evidence>
<dbReference type="OrthoDB" id="9156149at2"/>
<evidence type="ECO:0000259" key="2">
    <source>
        <dbReference type="Pfam" id="PF21934"/>
    </source>
</evidence>
<name>A0A545U3L7_9GAMM</name>
<evidence type="ECO:0000313" key="4">
    <source>
        <dbReference type="Proteomes" id="UP000319732"/>
    </source>
</evidence>
<feature type="domain" description="YscD cytoplasmic" evidence="1">
    <location>
        <begin position="5"/>
        <end position="91"/>
    </location>
</feature>
<feature type="domain" description="YscD-like Bon-like" evidence="2">
    <location>
        <begin position="184"/>
        <end position="241"/>
    </location>
</feature>
<organism evidence="3 4">
    <name type="scientific">Exilibacterium tricleocarpae</name>
    <dbReference type="NCBI Taxonomy" id="2591008"/>
    <lineage>
        <taxon>Bacteria</taxon>
        <taxon>Pseudomonadati</taxon>
        <taxon>Pseudomonadota</taxon>
        <taxon>Gammaproteobacteria</taxon>
        <taxon>Cellvibrionales</taxon>
        <taxon>Cellvibrionaceae</taxon>
        <taxon>Exilibacterium</taxon>
    </lineage>
</organism>
<keyword evidence="4" id="KW-1185">Reference proteome</keyword>
<sequence>MLEIRILNGLHQGAALTLDAERITLGSSLEADIELIDPGIEKKHCTIEFLEDRETWYINALEGDITAGGENKRVNVIEVNRGLVLKVGPVYVGFFAPEDSWDIDLYSRAQVVPIGSKPRKSILNDFKAYIGASAIIGSLLTYAIADEGKDAQEQKLQALSGDTTAQSQQLLSGHLQQVDMAIDVESQLKHMLRQRSLHRKVSVSQAGNRWDLTGSLSVDELDTVSRMVLRFKASYPDVELVDSTKPIAQALPFEIRSVSSGLHAHVLTTNGERVYEGDTIHGFLLKKIEKDKILFSGESDVELLW</sequence>
<protein>
    <submittedName>
        <fullName evidence="3">FHA domain-containing protein</fullName>
    </submittedName>
</protein>
<proteinExistence type="predicted"/>
<dbReference type="Proteomes" id="UP000319732">
    <property type="component" value="Unassembled WGS sequence"/>
</dbReference>
<dbReference type="Gene3D" id="2.60.200.20">
    <property type="match status" value="1"/>
</dbReference>
<dbReference type="InterPro" id="IPR008984">
    <property type="entry name" value="SMAD_FHA_dom_sf"/>
</dbReference>
<dbReference type="Pfam" id="PF16697">
    <property type="entry name" value="Yop-YscD_cpl"/>
    <property type="match status" value="1"/>
</dbReference>
<dbReference type="InterPro" id="IPR053946">
    <property type="entry name" value="YscD_ppl_3rd"/>
</dbReference>
<dbReference type="InterPro" id="IPR032030">
    <property type="entry name" value="YscD_cytoplasmic_dom"/>
</dbReference>
<dbReference type="RefSeq" id="WP_142903157.1">
    <property type="nucleotide sequence ID" value="NZ_ML660089.1"/>
</dbReference>
<dbReference type="Pfam" id="PF21934">
    <property type="entry name" value="Yop-YscD_ppl_3rd"/>
    <property type="match status" value="1"/>
</dbReference>
<evidence type="ECO:0000313" key="3">
    <source>
        <dbReference type="EMBL" id="TQV84077.1"/>
    </source>
</evidence>
<comment type="caution">
    <text evidence="3">The sequence shown here is derived from an EMBL/GenBank/DDBJ whole genome shotgun (WGS) entry which is preliminary data.</text>
</comment>